<proteinExistence type="inferred from homology"/>
<dbReference type="KEGG" id="ladl:NCTC12735_00275"/>
<evidence type="ECO:0000256" key="7">
    <source>
        <dbReference type="SAM" id="SignalP"/>
    </source>
</evidence>
<protein>
    <submittedName>
        <fullName evidence="9">Type IV fimbrial biogenesis PilY1-like protein</fullName>
    </submittedName>
</protein>
<reference evidence="10" key="2">
    <citation type="submission" date="2018-12" db="EMBL/GenBank/DDBJ databases">
        <authorList>
            <consortium name="Pathogen Informatics"/>
        </authorList>
    </citation>
    <scope>NUCLEOTIDE SEQUENCE [LARGE SCALE GENOMIC DNA]</scope>
    <source>
        <strain evidence="10">NCTC12735</strain>
        <plasmid evidence="10">9</plasmid>
    </source>
</reference>
<dbReference type="PATRIC" id="fig|45056.6.peg.172"/>
<organism evidence="9 11">
    <name type="scientific">Legionella adelaidensis</name>
    <dbReference type="NCBI Taxonomy" id="45056"/>
    <lineage>
        <taxon>Bacteria</taxon>
        <taxon>Pseudomonadati</taxon>
        <taxon>Pseudomonadota</taxon>
        <taxon>Gammaproteobacteria</taxon>
        <taxon>Legionellales</taxon>
        <taxon>Legionellaceae</taxon>
        <taxon>Legionella</taxon>
    </lineage>
</organism>
<accession>A0A0W0R385</accession>
<gene>
    <name evidence="9" type="ORF">Lade_0169</name>
    <name evidence="10" type="ORF">NCTC12735_00275</name>
</gene>
<feature type="signal peptide" evidence="7">
    <location>
        <begin position="1"/>
        <end position="18"/>
    </location>
</feature>
<keyword evidence="5" id="KW-0106">Calcium</keyword>
<keyword evidence="7" id="KW-0732">Signal</keyword>
<dbReference type="EMBL" id="LNKA01000001">
    <property type="protein sequence ID" value="KTC65511.1"/>
    <property type="molecule type" value="Genomic_DNA"/>
</dbReference>
<keyword evidence="10" id="KW-0614">Plasmid</keyword>
<evidence type="ECO:0000256" key="6">
    <source>
        <dbReference type="ARBA" id="ARBA00023263"/>
    </source>
</evidence>
<dbReference type="InterPro" id="IPR011047">
    <property type="entry name" value="Quinoprotein_ADH-like_sf"/>
</dbReference>
<sequence length="1444" mass="156494">MKRYLLPLLVLFSTPGFAATLNLSQTPLFLTDSVAPLTLFVVSRDHKLYFEAYDDASDIDGDGVIDIQFKPSISYYGYFDSKKCYSYDSSGQYFYPTSVTQTGTCPGTWSGNFLNYLTMSRLDALRKVLYGGYRSTDSTSTTILERSYIPQDAHSWGKEYRSLFVNGYNISDYTPFSAPTYSTYYHLFANTTLRNSTNVPLLRVALNQPYRIWEWVSIEKPVAGSRVQNGSTGPTISGVTNYVVRVKVCDSNVGLEENCRTYPNSSTKKPIGLLQEFGENNSMYFGLLTGSYNNNLQGGVLRKNISSIVDEIDLSTGQFTSVNGIIGTLNRLTVSGFQTDYNYDCGLIVTRNIVNGECQMWGNPLAEMVYEAVRYFAGKASPTPSFDYSGGTDSTLGLAKPTWVNPYSQYPRCSKANIVVVSDLPSYDSDQVPGNSFTSFSGDLTPSLNASSLGQQIFSGEGLTSSSYFIGQSGSVANGAPTPKTVSSFGNIRGLAPYEANSQGSYNLADVTYYGYINDVNSASGKQNIKSFMVSLSAPAPQITLKVGNKPITIIPFAKSVKGLSIDATQGAYQPTNNTVDFYFESLTDTSAVFRVNFEDVQQGSDFDMDAIVRYTVNVDSDSSLSVTIQNLSAAGSITQHLGYIISGTTADGVYLEIRDVDTASYNDIDYFLDTPPGKKPGEAWQDNLALPTSATRTFSPSSLPSANLLESPLWYAAKWGGFNDLNKNNIPDQTREFDASNSGNPDNHFFVTNANNLKAQLGKALSQILERVGSFSSAALSSGFLETETQIYQAIFRTTDWSGQLLAFGIDPVTGDILTNGNGSAGAVWDAAQQLNLVNFNTGRNIITYKPSLNKGIPFRWPSLPASPSSNELDASQITLLNTNPINAVLDNLGSLRLNYLRGSKSSEVKNGGTFRNRSTLLGDIINSNPIAVGIPEQQYPAYWGDSEPENSNPYSSFRQNNLNRKSVIYVGANDGALHAFDSSTGDELLAYIPSAIYSKLNLLSSDTYSHNYFVDGSPTVIDVFINNQWRTIISGGLNGGGQGVYALDVTNPGTFSEGNASSIVKWEFTDANDIDLGFTYSQPSIVRLANGEWAAIFGNGYNNTYSDGRVSSTGNAVLYIVNISTGAIIKKFNTGVGMSADPLNLARPNGMSTPTVVDSDGNFIADLIYVGDLFGNVWKIDISSSNTSQWDFSFKSGSSPVPFFVATDANGKRQAITSKISVSRIANSATGLQIYVGTGRYIENADKTDTSLQTVYALRDDSATTISGRAFLRQQTIIEEAGDVRVTSNNQLSNNDRGWYLDLAVNGVLKGERIISNMIYLDKKLIFSTIIPTSDPCDFGGESWLMTLDAFTGARLINPVLDADNSGTVDTNDTVAIVEAGNTVNVAVSGIKSQVGLISTPAIAHIADGAIAYMAGTSGEIQKTTLDLGTTRMGRQSWRQLQ</sequence>
<keyword evidence="3" id="KW-1029">Fimbrium biogenesis</keyword>
<evidence type="ECO:0000256" key="4">
    <source>
        <dbReference type="ARBA" id="ARBA00022723"/>
    </source>
</evidence>
<evidence type="ECO:0000313" key="10">
    <source>
        <dbReference type="EMBL" id="VEH84668.1"/>
    </source>
</evidence>
<evidence type="ECO:0000256" key="3">
    <source>
        <dbReference type="ARBA" id="ARBA00022558"/>
    </source>
</evidence>
<dbReference type="Pfam" id="PF05567">
    <property type="entry name" value="T4P_PilY1"/>
    <property type="match status" value="1"/>
</dbReference>
<dbReference type="InterPro" id="IPR008707">
    <property type="entry name" value="B-propeller_PilY1"/>
</dbReference>
<dbReference type="OrthoDB" id="7156875at2"/>
<dbReference type="STRING" id="45056.Lade_0169"/>
<dbReference type="Proteomes" id="UP000054859">
    <property type="component" value="Unassembled WGS sequence"/>
</dbReference>
<keyword evidence="6" id="KW-0281">Fimbrium</keyword>
<feature type="chain" id="PRO_5035546583" evidence="7">
    <location>
        <begin position="19"/>
        <end position="1444"/>
    </location>
</feature>
<feature type="domain" description="PilY1 beta-propeller" evidence="8">
    <location>
        <begin position="923"/>
        <end position="1267"/>
    </location>
</feature>
<comment type="similarity">
    <text evidence="2">Belongs to the PilY1 family.</text>
</comment>
<evidence type="ECO:0000256" key="1">
    <source>
        <dbReference type="ARBA" id="ARBA00004561"/>
    </source>
</evidence>
<dbReference type="RefSeq" id="WP_058461267.1">
    <property type="nucleotide sequence ID" value="NZ_CAAAHS010000003.1"/>
</dbReference>
<evidence type="ECO:0000256" key="5">
    <source>
        <dbReference type="ARBA" id="ARBA00022837"/>
    </source>
</evidence>
<reference evidence="9 11" key="1">
    <citation type="submission" date="2015-11" db="EMBL/GenBank/DDBJ databases">
        <title>Identification of large and diverse effector repertoires of 38 Legionella species.</title>
        <authorList>
            <person name="Burstein D."/>
            <person name="Amaro F."/>
            <person name="Zusman T."/>
            <person name="Lifshitz Z."/>
            <person name="Cohen O."/>
            <person name="Gilbert J.A."/>
            <person name="Pupko T."/>
            <person name="Shuman H.A."/>
            <person name="Segal G."/>
        </authorList>
    </citation>
    <scope>NUCLEOTIDE SEQUENCE [LARGE SCALE GENOMIC DNA]</scope>
    <source>
        <strain evidence="9 11">1762-AUS-E</strain>
    </source>
</reference>
<name>A0A0W0R385_9GAMM</name>
<dbReference type="EMBL" id="LR134418">
    <property type="protein sequence ID" value="VEH84668.1"/>
    <property type="molecule type" value="Genomic_DNA"/>
</dbReference>
<evidence type="ECO:0000259" key="8">
    <source>
        <dbReference type="Pfam" id="PF05567"/>
    </source>
</evidence>
<dbReference type="GO" id="GO:0009289">
    <property type="term" value="C:pilus"/>
    <property type="evidence" value="ECO:0007669"/>
    <property type="project" value="UniProtKB-SubCell"/>
</dbReference>
<dbReference type="Proteomes" id="UP000281170">
    <property type="component" value="Plasmid 9"/>
</dbReference>
<dbReference type="GO" id="GO:0046872">
    <property type="term" value="F:metal ion binding"/>
    <property type="evidence" value="ECO:0007669"/>
    <property type="project" value="UniProtKB-KW"/>
</dbReference>
<keyword evidence="4" id="KW-0479">Metal-binding</keyword>
<evidence type="ECO:0000313" key="9">
    <source>
        <dbReference type="EMBL" id="KTC65511.1"/>
    </source>
</evidence>
<evidence type="ECO:0000256" key="2">
    <source>
        <dbReference type="ARBA" id="ARBA00008387"/>
    </source>
</evidence>
<evidence type="ECO:0000313" key="11">
    <source>
        <dbReference type="Proteomes" id="UP000054859"/>
    </source>
</evidence>
<keyword evidence="11" id="KW-1185">Reference proteome</keyword>
<dbReference type="SUPFAM" id="SSF50998">
    <property type="entry name" value="Quinoprotein alcohol dehydrogenase-like"/>
    <property type="match status" value="1"/>
</dbReference>
<geneLocation type="plasmid" evidence="10">
    <name>9</name>
</geneLocation>
<comment type="subcellular location">
    <subcellularLocation>
        <location evidence="1">Fimbrium</location>
    </subcellularLocation>
</comment>